<dbReference type="GO" id="GO:0016763">
    <property type="term" value="F:pentosyltransferase activity"/>
    <property type="evidence" value="ECO:0007669"/>
    <property type="project" value="TreeGrafter"/>
</dbReference>
<keyword evidence="2" id="KW-1003">Cell membrane</keyword>
<gene>
    <name evidence="10" type="ORF">E4K67_00645</name>
</gene>
<dbReference type="GO" id="GO:0009103">
    <property type="term" value="P:lipopolysaccharide biosynthetic process"/>
    <property type="evidence" value="ECO:0007669"/>
    <property type="project" value="UniProtKB-ARBA"/>
</dbReference>
<name>A0A4Z0RBL2_9FIRM</name>
<evidence type="ECO:0000313" key="10">
    <source>
        <dbReference type="EMBL" id="TGE39557.1"/>
    </source>
</evidence>
<dbReference type="InterPro" id="IPR038731">
    <property type="entry name" value="RgtA/B/C-like"/>
</dbReference>
<feature type="transmembrane region" description="Helical" evidence="8">
    <location>
        <begin position="228"/>
        <end position="245"/>
    </location>
</feature>
<feature type="transmembrane region" description="Helical" evidence="8">
    <location>
        <begin position="403"/>
        <end position="423"/>
    </location>
</feature>
<sequence length="436" mass="50466">MDKWYRLTRHKLTLLLFLIALIAELLYIKSYNVSYYISPDGFLYSNITENFLQGKGLMNTLNFVQGDDGVVRAIAKTRDYVVGPVYPMLLALVYGVFGFKSYGMVILVLHAVLGAGSAVFAYKAGELLFGKGYAWTPYGLTLGYPLFAFWGMYVLTEATFVFSISLFLYLSALYAEEWNRPKIKTLLLLGAAIGISNLVRPFLLLYFPVLGFWILWTQRWRWKIALRDFAIIVMMTAVVMSPWWIRNEIKYHQFISVSNYGSYEFYVGNNPLSITDEYFYFAQPSYDPEVKARIEKLPILEQEKEYKQLGMSYILQHPIQFLQRTLDKEKNLFWQPITHNDGQFYKMQGYTLDKWYLLLGLLGVFLSLIYLRKYSFLLLFTIYYSFIVSMITVVPGARYRLPVMPAMILLGSLVVVIALKGIAKLSSAKRRKGRRA</sequence>
<feature type="transmembrane region" description="Helical" evidence="8">
    <location>
        <begin position="376"/>
        <end position="397"/>
    </location>
</feature>
<evidence type="ECO:0000256" key="4">
    <source>
        <dbReference type="ARBA" id="ARBA00022679"/>
    </source>
</evidence>
<evidence type="ECO:0000256" key="8">
    <source>
        <dbReference type="SAM" id="Phobius"/>
    </source>
</evidence>
<evidence type="ECO:0000259" key="9">
    <source>
        <dbReference type="Pfam" id="PF13231"/>
    </source>
</evidence>
<feature type="domain" description="Glycosyltransferase RgtA/B/C/D-like" evidence="9">
    <location>
        <begin position="83"/>
        <end position="245"/>
    </location>
</feature>
<dbReference type="InterPro" id="IPR050297">
    <property type="entry name" value="LipidA_mod_glycosyltrf_83"/>
</dbReference>
<feature type="transmembrane region" description="Helical" evidence="8">
    <location>
        <begin position="104"/>
        <end position="122"/>
    </location>
</feature>
<keyword evidence="4 10" id="KW-0808">Transferase</keyword>
<evidence type="ECO:0000256" key="2">
    <source>
        <dbReference type="ARBA" id="ARBA00022475"/>
    </source>
</evidence>
<organism evidence="10 11">
    <name type="scientific">Desulfosporosinus fructosivorans</name>
    <dbReference type="NCBI Taxonomy" id="2018669"/>
    <lineage>
        <taxon>Bacteria</taxon>
        <taxon>Bacillati</taxon>
        <taxon>Bacillota</taxon>
        <taxon>Clostridia</taxon>
        <taxon>Eubacteriales</taxon>
        <taxon>Desulfitobacteriaceae</taxon>
        <taxon>Desulfosporosinus</taxon>
    </lineage>
</organism>
<accession>A0A4Z0RBL2</accession>
<reference evidence="10 11" key="1">
    <citation type="submission" date="2019-03" db="EMBL/GenBank/DDBJ databases">
        <title>Draft Genome Sequence of Desulfosporosinus fructosivorans Strain 63.6F, Isolated from Marine Sediment in the Baltic Sea.</title>
        <authorList>
            <person name="Hausmann B."/>
            <person name="Vandieken V."/>
            <person name="Pjevac P."/>
            <person name="Schreck K."/>
            <person name="Herbold C.W."/>
            <person name="Loy A."/>
        </authorList>
    </citation>
    <scope>NUCLEOTIDE SEQUENCE [LARGE SCALE GENOMIC DNA]</scope>
    <source>
        <strain evidence="10 11">63.6F</strain>
    </source>
</reference>
<comment type="subcellular location">
    <subcellularLocation>
        <location evidence="1">Cell membrane</location>
        <topology evidence="1">Multi-pass membrane protein</topology>
    </subcellularLocation>
</comment>
<keyword evidence="7 8" id="KW-0472">Membrane</keyword>
<dbReference type="Pfam" id="PF13231">
    <property type="entry name" value="PMT_2"/>
    <property type="match status" value="1"/>
</dbReference>
<evidence type="ECO:0000256" key="1">
    <source>
        <dbReference type="ARBA" id="ARBA00004651"/>
    </source>
</evidence>
<evidence type="ECO:0000256" key="3">
    <source>
        <dbReference type="ARBA" id="ARBA00022676"/>
    </source>
</evidence>
<dbReference type="Proteomes" id="UP000298460">
    <property type="component" value="Unassembled WGS sequence"/>
</dbReference>
<evidence type="ECO:0000256" key="5">
    <source>
        <dbReference type="ARBA" id="ARBA00022692"/>
    </source>
</evidence>
<dbReference type="RefSeq" id="WP_135544497.1">
    <property type="nucleotide sequence ID" value="NZ_SPQQ01000001.1"/>
</dbReference>
<dbReference type="PANTHER" id="PTHR33908">
    <property type="entry name" value="MANNOSYLTRANSFERASE YKCB-RELATED"/>
    <property type="match status" value="1"/>
</dbReference>
<evidence type="ECO:0000313" key="11">
    <source>
        <dbReference type="Proteomes" id="UP000298460"/>
    </source>
</evidence>
<comment type="caution">
    <text evidence="10">The sequence shown here is derived from an EMBL/GenBank/DDBJ whole genome shotgun (WGS) entry which is preliminary data.</text>
</comment>
<feature type="transmembrane region" description="Helical" evidence="8">
    <location>
        <begin position="187"/>
        <end position="216"/>
    </location>
</feature>
<feature type="transmembrane region" description="Helical" evidence="8">
    <location>
        <begin position="158"/>
        <end position="175"/>
    </location>
</feature>
<keyword evidence="6 8" id="KW-1133">Transmembrane helix</keyword>
<dbReference type="PANTHER" id="PTHR33908:SF11">
    <property type="entry name" value="MEMBRANE PROTEIN"/>
    <property type="match status" value="1"/>
</dbReference>
<dbReference type="EMBL" id="SPQQ01000001">
    <property type="protein sequence ID" value="TGE39557.1"/>
    <property type="molecule type" value="Genomic_DNA"/>
</dbReference>
<evidence type="ECO:0000256" key="7">
    <source>
        <dbReference type="ARBA" id="ARBA00023136"/>
    </source>
</evidence>
<keyword evidence="3" id="KW-0328">Glycosyltransferase</keyword>
<keyword evidence="5 8" id="KW-0812">Transmembrane</keyword>
<protein>
    <submittedName>
        <fullName evidence="10">Glycosyltransferase family 39 protein</fullName>
    </submittedName>
</protein>
<dbReference type="AlphaFoldDB" id="A0A4Z0RBL2"/>
<evidence type="ECO:0000256" key="6">
    <source>
        <dbReference type="ARBA" id="ARBA00022989"/>
    </source>
</evidence>
<feature type="transmembrane region" description="Helical" evidence="8">
    <location>
        <begin position="80"/>
        <end position="97"/>
    </location>
</feature>
<proteinExistence type="predicted"/>
<keyword evidence="11" id="KW-1185">Reference proteome</keyword>
<feature type="transmembrane region" description="Helical" evidence="8">
    <location>
        <begin position="12"/>
        <end position="28"/>
    </location>
</feature>
<dbReference type="GO" id="GO:0005886">
    <property type="term" value="C:plasma membrane"/>
    <property type="evidence" value="ECO:0007669"/>
    <property type="project" value="UniProtKB-SubCell"/>
</dbReference>
<dbReference type="OrthoDB" id="136232at2"/>